<gene>
    <name evidence="4" type="ORF">GX950_03325</name>
</gene>
<dbReference type="Gene3D" id="3.40.50.300">
    <property type="entry name" value="P-loop containing nucleotide triphosphate hydrolases"/>
    <property type="match status" value="1"/>
</dbReference>
<dbReference type="SUPFAM" id="SSF55608">
    <property type="entry name" value="Homing endonucleases"/>
    <property type="match status" value="1"/>
</dbReference>
<comment type="caution">
    <text evidence="4">The sequence shown here is derived from an EMBL/GenBank/DDBJ whole genome shotgun (WGS) entry which is preliminary data.</text>
</comment>
<accession>A0A7K4C040</accession>
<dbReference type="InterPro" id="IPR003586">
    <property type="entry name" value="Hint_dom_C"/>
</dbReference>
<dbReference type="NCBIfam" id="TIGR01445">
    <property type="entry name" value="intein_Nterm"/>
    <property type="match status" value="1"/>
</dbReference>
<dbReference type="CDD" id="cd00081">
    <property type="entry name" value="Hint"/>
    <property type="match status" value="2"/>
</dbReference>
<dbReference type="InterPro" id="IPR003587">
    <property type="entry name" value="Hint_dom_N"/>
</dbReference>
<evidence type="ECO:0000313" key="4">
    <source>
        <dbReference type="EMBL" id="NMA44812.1"/>
    </source>
</evidence>
<proteinExistence type="predicted"/>
<dbReference type="InterPro" id="IPR027417">
    <property type="entry name" value="P-loop_NTPase"/>
</dbReference>
<dbReference type="Pfam" id="PF14890">
    <property type="entry name" value="Intein_splicing"/>
    <property type="match status" value="1"/>
</dbReference>
<evidence type="ECO:0000256" key="1">
    <source>
        <dbReference type="ARBA" id="ARBA00022813"/>
    </source>
</evidence>
<dbReference type="SUPFAM" id="SSF52540">
    <property type="entry name" value="P-loop containing nucleoside triphosphate hydrolases"/>
    <property type="match status" value="1"/>
</dbReference>
<dbReference type="GO" id="GO:0016539">
    <property type="term" value="P:intein-mediated protein splicing"/>
    <property type="evidence" value="ECO:0007669"/>
    <property type="project" value="InterPro"/>
</dbReference>
<keyword evidence="1" id="KW-0068">Autocatalytic cleavage</keyword>
<dbReference type="PROSITE" id="PS50818">
    <property type="entry name" value="INTEIN_C_TER"/>
    <property type="match status" value="1"/>
</dbReference>
<dbReference type="PRINTS" id="PR00379">
    <property type="entry name" value="INTEIN"/>
</dbReference>
<dbReference type="Proteomes" id="UP000526302">
    <property type="component" value="Unassembled WGS sequence"/>
</dbReference>
<dbReference type="PANTHER" id="PTHR42957:SF1">
    <property type="entry name" value="HELICASE MJ1565-RELATED"/>
    <property type="match status" value="1"/>
</dbReference>
<evidence type="ECO:0000256" key="2">
    <source>
        <dbReference type="ARBA" id="ARBA00023000"/>
    </source>
</evidence>
<dbReference type="SUPFAM" id="SSF51294">
    <property type="entry name" value="Hedgehog/intein (Hint) domain"/>
    <property type="match status" value="1"/>
</dbReference>
<evidence type="ECO:0000259" key="3">
    <source>
        <dbReference type="PROSITE" id="PS50819"/>
    </source>
</evidence>
<dbReference type="GO" id="GO:0004519">
    <property type="term" value="F:endonuclease activity"/>
    <property type="evidence" value="ECO:0007669"/>
    <property type="project" value="InterPro"/>
</dbReference>
<dbReference type="NCBIfam" id="TIGR01443">
    <property type="entry name" value="intein_Cterm"/>
    <property type="match status" value="1"/>
</dbReference>
<keyword evidence="2" id="KW-0651">Protein splicing</keyword>
<dbReference type="SMART" id="SM00305">
    <property type="entry name" value="HintC"/>
    <property type="match status" value="1"/>
</dbReference>
<evidence type="ECO:0000313" key="5">
    <source>
        <dbReference type="Proteomes" id="UP000526302"/>
    </source>
</evidence>
<dbReference type="SMART" id="SM00306">
    <property type="entry name" value="HintN"/>
    <property type="match status" value="1"/>
</dbReference>
<dbReference type="InterPro" id="IPR008571">
    <property type="entry name" value="HerA-like"/>
</dbReference>
<dbReference type="PANTHER" id="PTHR42957">
    <property type="entry name" value="HELICASE MJ1565-RELATED"/>
    <property type="match status" value="1"/>
</dbReference>
<dbReference type="InterPro" id="IPR036844">
    <property type="entry name" value="Hint_dom_sf"/>
</dbReference>
<dbReference type="InterPro" id="IPR006142">
    <property type="entry name" value="INTEIN"/>
</dbReference>
<dbReference type="Gene3D" id="2.170.16.10">
    <property type="entry name" value="Hedgehog/Intein (Hint) domain"/>
    <property type="match status" value="2"/>
</dbReference>
<reference evidence="4 5" key="1">
    <citation type="journal article" date="2020" name="Biotechnol. Biofuels">
        <title>New insights from the biogas microbiome by comprehensive genome-resolved metagenomics of nearly 1600 species originating from multiple anaerobic digesters.</title>
        <authorList>
            <person name="Campanaro S."/>
            <person name="Treu L."/>
            <person name="Rodriguez-R L.M."/>
            <person name="Kovalovszki A."/>
            <person name="Ziels R.M."/>
            <person name="Maus I."/>
            <person name="Zhu X."/>
            <person name="Kougias P.G."/>
            <person name="Basile A."/>
            <person name="Luo G."/>
            <person name="Schluter A."/>
            <person name="Konstantinidis K.T."/>
            <person name="Angelidaki I."/>
        </authorList>
    </citation>
    <scope>NUCLEOTIDE SEQUENCE [LARGE SCALE GENOMIC DNA]</scope>
    <source>
        <strain evidence="4">AS22ysBPME_79</strain>
    </source>
</reference>
<feature type="domain" description="DOD-type homing endonuclease" evidence="3">
    <location>
        <begin position="292"/>
        <end position="368"/>
    </location>
</feature>
<dbReference type="InterPro" id="IPR030934">
    <property type="entry name" value="Intein_C"/>
</dbReference>
<dbReference type="EMBL" id="JAAZKV010000024">
    <property type="protein sequence ID" value="NMA44812.1"/>
    <property type="molecule type" value="Genomic_DNA"/>
</dbReference>
<dbReference type="InterPro" id="IPR004042">
    <property type="entry name" value="Intein_endonuc_central"/>
</dbReference>
<dbReference type="PROSITE" id="PS50817">
    <property type="entry name" value="INTEIN_N_TER"/>
    <property type="match status" value="1"/>
</dbReference>
<dbReference type="AlphaFoldDB" id="A0A7K4C040"/>
<dbReference type="Pfam" id="PF14528">
    <property type="entry name" value="LAGLIDADG_3"/>
    <property type="match status" value="1"/>
</dbReference>
<sequence>MQQDFSQEPAVLGRDLKDLEKYGSQGTAYLGKVVMSSGEKPVLGRKVMVDVSRPHLMLICGKRGGGKCVVGETEILLEDGSLVKIKDLKNDSRKIIALNDSFKLNAENKNDFFEREVDKVIKIKTNTGREITLTPEHPLFTIDGWKPVMELSVGKRIAVPRKIGFFGNNFLTEAQVKLLAYLTTKGNTAKGKTAKGNTTKGNKTKANTAKEGVSKKDVWFTNFDKKIQEDFFASVKEFDERLVVKKMKNNEGKFRVVNKYSVNKYSKEIKKNQVGENNYFGEGTQFEHMNYLRDWLIGLGVYGQLESEKELPKEIFSLNEQKTALLLNRMFSCDGTIWKEKNKYKIEYASSSKKLIKQVQHLLLKFGVISTLREKKIFLGKKEFNSFELIIEGIFCKEFINKIGFFGEKELKQKELQLLFSQKKFNPNLDTVPFDTIPKEIWNYYTPTNWVSVGKKLGYKYTNSLRENKFYSPTREKLLQIAIADENELIQNLAKSDIYWDEIKEITEINEKTKVYDISVPQNHNFVANDIIIHNSYTLAVLMEEMARLDSSIRSRISTITIDTVGIFWGLKLPAANIDNAELSAWDLKADKTNVQVLVPRGQLNFYKEKGLPIDGAFTLKCSELEETEWMALFHLKWSDPEGILISRIVAKVKEKVGTYYGIDDLISATKIDEESKLEVRQAVISRLQMAKSWGLIEKEGTKIEQLALPGVITVIDVSSYRQTVGAEGIKDIVVALIGKKIFEQRMLYRKEEEMKLITENKRSSKMPLVWLMIDEAHMFMPRDEDNIALPVLLEWVRVGRQPGLGLILATQRPEKIHPDAVSQCDLFISHRMTSQPDIAAVGALRPSYMNTDLDKLYSEMPRQKGYALVIDDNTEKVWMIKVRPRFSWDSSVTASAFLI</sequence>
<protein>
    <recommendedName>
        <fullName evidence="3">DOD-type homing endonuclease domain-containing protein</fullName>
    </recommendedName>
</protein>
<dbReference type="Gene3D" id="3.10.28.10">
    <property type="entry name" value="Homing endonucleases"/>
    <property type="match status" value="1"/>
</dbReference>
<dbReference type="PROSITE" id="PS50819">
    <property type="entry name" value="INTEIN_ENDONUCLEASE"/>
    <property type="match status" value="1"/>
</dbReference>
<dbReference type="InterPro" id="IPR004860">
    <property type="entry name" value="LAGLIDADG_dom"/>
</dbReference>
<name>A0A7K4C040_9ARCH</name>
<organism evidence="4 5">
    <name type="scientific">Candidatus Iainarchaeum sp</name>
    <dbReference type="NCBI Taxonomy" id="3101447"/>
    <lineage>
        <taxon>Archaea</taxon>
        <taxon>Candidatus Iainarchaeota</taxon>
        <taxon>Candidatus Iainarchaeia</taxon>
        <taxon>Candidatus Iainarchaeales</taxon>
        <taxon>Candidatus Iainarchaeaceae</taxon>
        <taxon>Candidatus Iainarchaeum</taxon>
    </lineage>
</organism>
<dbReference type="InterPro" id="IPR006141">
    <property type="entry name" value="Intein_N"/>
</dbReference>
<dbReference type="InterPro" id="IPR027434">
    <property type="entry name" value="Homing_endonucl"/>
</dbReference>